<comment type="caution">
    <text evidence="4">The sequence shown here is derived from an EMBL/GenBank/DDBJ whole genome shotgun (WGS) entry which is preliminary data.</text>
</comment>
<evidence type="ECO:0000256" key="1">
    <source>
        <dbReference type="PROSITE-ProRule" id="PRU00175"/>
    </source>
</evidence>
<name>A0A9P4GIE3_9PLEO</name>
<reference evidence="4" key="1">
    <citation type="submission" date="2020-01" db="EMBL/GenBank/DDBJ databases">
        <authorList>
            <consortium name="DOE Joint Genome Institute"/>
            <person name="Haridas S."/>
            <person name="Albert R."/>
            <person name="Binder M."/>
            <person name="Bloem J."/>
            <person name="Labutti K."/>
            <person name="Salamov A."/>
            <person name="Andreopoulos B."/>
            <person name="Baker S.E."/>
            <person name="Barry K."/>
            <person name="Bills G."/>
            <person name="Bluhm B.H."/>
            <person name="Cannon C."/>
            <person name="Castanera R."/>
            <person name="Culley D.E."/>
            <person name="Daum C."/>
            <person name="Ezra D."/>
            <person name="Gonzalez J.B."/>
            <person name="Henrissat B."/>
            <person name="Kuo A."/>
            <person name="Liang C."/>
            <person name="Lipzen A."/>
            <person name="Lutzoni F."/>
            <person name="Magnuson J."/>
            <person name="Mondo S."/>
            <person name="Nolan M."/>
            <person name="Ohm R."/>
            <person name="Pangilinan J."/>
            <person name="Park H.-J."/>
            <person name="Ramirez L."/>
            <person name="Alfaro M."/>
            <person name="Sun H."/>
            <person name="Tritt A."/>
            <person name="Yoshinaga Y."/>
            <person name="Zwiers L.-H."/>
            <person name="Turgeon B.G."/>
            <person name="Goodwin S.B."/>
            <person name="Spatafora J.W."/>
            <person name="Crous P.W."/>
            <person name="Grigoriev I.V."/>
        </authorList>
    </citation>
    <scope>NUCLEOTIDE SEQUENCE</scope>
    <source>
        <strain evidence="4">CBS 394.84</strain>
    </source>
</reference>
<dbReference type="Gene3D" id="3.30.40.10">
    <property type="entry name" value="Zinc/RING finger domain, C3HC4 (zinc finger)"/>
    <property type="match status" value="1"/>
</dbReference>
<keyword evidence="1" id="KW-0862">Zinc</keyword>
<dbReference type="GO" id="GO:0008270">
    <property type="term" value="F:zinc ion binding"/>
    <property type="evidence" value="ECO:0007669"/>
    <property type="project" value="UniProtKB-KW"/>
</dbReference>
<dbReference type="RefSeq" id="XP_040788775.1">
    <property type="nucleotide sequence ID" value="XM_040933494.1"/>
</dbReference>
<accession>A0A9P4GIE3</accession>
<evidence type="ECO:0000313" key="4">
    <source>
        <dbReference type="EMBL" id="KAF1846212.1"/>
    </source>
</evidence>
<dbReference type="AlphaFoldDB" id="A0A9P4GIE3"/>
<dbReference type="GO" id="GO:0061630">
    <property type="term" value="F:ubiquitin protein ligase activity"/>
    <property type="evidence" value="ECO:0007669"/>
    <property type="project" value="InterPro"/>
</dbReference>
<dbReference type="GeneID" id="63850745"/>
<dbReference type="InterPro" id="IPR001841">
    <property type="entry name" value="Znf_RING"/>
</dbReference>
<dbReference type="OrthoDB" id="8062037at2759"/>
<keyword evidence="1" id="KW-0863">Zinc-finger</keyword>
<dbReference type="InterPro" id="IPR013083">
    <property type="entry name" value="Znf_RING/FYVE/PHD"/>
</dbReference>
<feature type="domain" description="RING-type" evidence="3">
    <location>
        <begin position="213"/>
        <end position="265"/>
    </location>
</feature>
<dbReference type="InterPro" id="IPR039903">
    <property type="entry name" value="Zswim2"/>
</dbReference>
<feature type="region of interest" description="Disordered" evidence="2">
    <location>
        <begin position="98"/>
        <end position="128"/>
    </location>
</feature>
<feature type="compositionally biased region" description="Low complexity" evidence="2">
    <location>
        <begin position="105"/>
        <end position="128"/>
    </location>
</feature>
<evidence type="ECO:0000256" key="2">
    <source>
        <dbReference type="SAM" id="MobiDB-lite"/>
    </source>
</evidence>
<protein>
    <recommendedName>
        <fullName evidence="3">RING-type domain-containing protein</fullName>
    </recommendedName>
</protein>
<dbReference type="Proteomes" id="UP000800039">
    <property type="component" value="Unassembled WGS sequence"/>
</dbReference>
<dbReference type="SUPFAM" id="SSF57850">
    <property type="entry name" value="RING/U-box"/>
    <property type="match status" value="1"/>
</dbReference>
<dbReference type="EMBL" id="ML976616">
    <property type="protein sequence ID" value="KAF1846212.1"/>
    <property type="molecule type" value="Genomic_DNA"/>
</dbReference>
<evidence type="ECO:0000313" key="5">
    <source>
        <dbReference type="Proteomes" id="UP000800039"/>
    </source>
</evidence>
<dbReference type="PANTHER" id="PTHR21540">
    <property type="entry name" value="RING FINGER AND SWIM DOMAIN-CONTAINING PROTEIN 2"/>
    <property type="match status" value="1"/>
</dbReference>
<proteinExistence type="predicted"/>
<evidence type="ECO:0000259" key="3">
    <source>
        <dbReference type="PROSITE" id="PS50089"/>
    </source>
</evidence>
<sequence>MPQFWEAKEVLDLCSDQRCVGIVPSTSRKCRRPISWLNQARMNILLIEISSQSPDLSILRPKLMRLAGYSLCVRCQQTQIDGMVEEWTRKIHAAYPESETARVAPSTTSHSTPSTTISRTPTLESTRSSRRLTATTTISSMPSLPSLPELIALQERLRTAQRRLQEMRNTRFSNDILLVSRVSISGPPTASPSSRSRHCNLTPVRRRSLDEECSICYDNAPLSHTPSELVWCKFGCGRSVHRECFKAWQNQCVTRNREVTCIICRENWVDGCE</sequence>
<keyword evidence="5" id="KW-1185">Reference proteome</keyword>
<dbReference type="PROSITE" id="PS50089">
    <property type="entry name" value="ZF_RING_2"/>
    <property type="match status" value="1"/>
</dbReference>
<dbReference type="PANTHER" id="PTHR21540:SF0">
    <property type="entry name" value="PHD FAMILY PROTEIN"/>
    <property type="match status" value="1"/>
</dbReference>
<gene>
    <name evidence="4" type="ORF">K460DRAFT_367028</name>
</gene>
<organism evidence="4 5">
    <name type="scientific">Cucurbitaria berberidis CBS 394.84</name>
    <dbReference type="NCBI Taxonomy" id="1168544"/>
    <lineage>
        <taxon>Eukaryota</taxon>
        <taxon>Fungi</taxon>
        <taxon>Dikarya</taxon>
        <taxon>Ascomycota</taxon>
        <taxon>Pezizomycotina</taxon>
        <taxon>Dothideomycetes</taxon>
        <taxon>Pleosporomycetidae</taxon>
        <taxon>Pleosporales</taxon>
        <taxon>Pleosporineae</taxon>
        <taxon>Cucurbitariaceae</taxon>
        <taxon>Cucurbitaria</taxon>
    </lineage>
</organism>
<keyword evidence="1" id="KW-0479">Metal-binding</keyword>